<dbReference type="Proteomes" id="UP000029692">
    <property type="component" value="Unassembled WGS sequence"/>
</dbReference>
<dbReference type="AlphaFoldDB" id="A0A098QT10"/>
<evidence type="ECO:0000313" key="3">
    <source>
        <dbReference type="EMBL" id="KGE70804.1"/>
    </source>
</evidence>
<organism evidence="3 4">
    <name type="scientific">Spirochaeta lutea</name>
    <dbReference type="NCBI Taxonomy" id="1480694"/>
    <lineage>
        <taxon>Bacteria</taxon>
        <taxon>Pseudomonadati</taxon>
        <taxon>Spirochaetota</taxon>
        <taxon>Spirochaetia</taxon>
        <taxon>Spirochaetales</taxon>
        <taxon>Spirochaetaceae</taxon>
        <taxon>Spirochaeta</taxon>
    </lineage>
</organism>
<keyword evidence="2" id="KW-1133">Transmembrane helix</keyword>
<protein>
    <submittedName>
        <fullName evidence="3">Uncharacterized protein</fullName>
    </submittedName>
</protein>
<evidence type="ECO:0000256" key="1">
    <source>
        <dbReference type="SAM" id="MobiDB-lite"/>
    </source>
</evidence>
<feature type="transmembrane region" description="Helical" evidence="2">
    <location>
        <begin position="49"/>
        <end position="68"/>
    </location>
</feature>
<keyword evidence="2" id="KW-0472">Membrane</keyword>
<comment type="caution">
    <text evidence="3">The sequence shown here is derived from an EMBL/GenBank/DDBJ whole genome shotgun (WGS) entry which is preliminary data.</text>
</comment>
<evidence type="ECO:0000256" key="2">
    <source>
        <dbReference type="SAM" id="Phobius"/>
    </source>
</evidence>
<evidence type="ECO:0000313" key="4">
    <source>
        <dbReference type="Proteomes" id="UP000029692"/>
    </source>
</evidence>
<keyword evidence="2" id="KW-0812">Transmembrane</keyword>
<feature type="compositionally biased region" description="Low complexity" evidence="1">
    <location>
        <begin position="170"/>
        <end position="195"/>
    </location>
</feature>
<keyword evidence="4" id="KW-1185">Reference proteome</keyword>
<proteinExistence type="predicted"/>
<dbReference type="EMBL" id="JNUP01000072">
    <property type="protein sequence ID" value="KGE70804.1"/>
    <property type="molecule type" value="Genomic_DNA"/>
</dbReference>
<name>A0A098QT10_9SPIO</name>
<accession>A0A098QT10</accession>
<feature type="region of interest" description="Disordered" evidence="1">
    <location>
        <begin position="170"/>
        <end position="205"/>
    </location>
</feature>
<reference evidence="3 4" key="1">
    <citation type="submission" date="2014-05" db="EMBL/GenBank/DDBJ databases">
        <title>De novo Genome Sequence of Spirocheata sp.</title>
        <authorList>
            <person name="Shivani Y."/>
            <person name="Subhash Y."/>
            <person name="Tushar L."/>
            <person name="Sasikala C."/>
            <person name="Ramana C.V."/>
        </authorList>
    </citation>
    <scope>NUCLEOTIDE SEQUENCE [LARGE SCALE GENOMIC DNA]</scope>
    <source>
        <strain evidence="3 4">JC230</strain>
    </source>
</reference>
<sequence length="205" mass="21858">MKHNQPGFRGIFLLMVVFLTIVAPMAAQSGAKSGDAPPKEEFPGDIDVALYAVGSLSASNLYLSYLVLGTVADSYSQGIYTEEVAASLTNEAMFMNTNAQRALEQLLSRGRLAAEDAAAVQRIAQTYSTLTKEAEALILFINDKENTGEEFQTYRREAWQQISTLLGLDSSGDSTASASEEASDSPAAQSSAPEPETTEDTGSTP</sequence>
<gene>
    <name evidence="3" type="ORF">DC28_15055</name>
</gene>
<dbReference type="eggNOG" id="ENOG5033AHK">
    <property type="taxonomic scope" value="Bacteria"/>
</dbReference>